<name>A0A975BN59_9BACT</name>
<gene>
    <name evidence="1" type="ORF">dnm_046530</name>
</gene>
<evidence type="ECO:0000313" key="2">
    <source>
        <dbReference type="Proteomes" id="UP000663722"/>
    </source>
</evidence>
<accession>A0A975BN59</accession>
<dbReference type="KEGG" id="dmm:dnm_046530"/>
<sequence>MRSDTTGKSDKKRIESLSYESRFLYEIPVAKVSFIISYAGTEKLDH</sequence>
<organism evidence="1 2">
    <name type="scientific">Desulfonema magnum</name>
    <dbReference type="NCBI Taxonomy" id="45655"/>
    <lineage>
        <taxon>Bacteria</taxon>
        <taxon>Pseudomonadati</taxon>
        <taxon>Thermodesulfobacteriota</taxon>
        <taxon>Desulfobacteria</taxon>
        <taxon>Desulfobacterales</taxon>
        <taxon>Desulfococcaceae</taxon>
        <taxon>Desulfonema</taxon>
    </lineage>
</organism>
<dbReference type="Proteomes" id="UP000663722">
    <property type="component" value="Chromosome"/>
</dbReference>
<reference evidence="1" key="1">
    <citation type="journal article" date="2021" name="Microb. Physiol.">
        <title>Proteogenomic Insights into the Physiology of Marine, Sulfate-Reducing, Filamentous Desulfonema limicola and Desulfonema magnum.</title>
        <authorList>
            <person name="Schnaars V."/>
            <person name="Wohlbrand L."/>
            <person name="Scheve S."/>
            <person name="Hinrichs C."/>
            <person name="Reinhardt R."/>
            <person name="Rabus R."/>
        </authorList>
    </citation>
    <scope>NUCLEOTIDE SEQUENCE</scope>
    <source>
        <strain evidence="1">4be13</strain>
    </source>
</reference>
<evidence type="ECO:0000313" key="1">
    <source>
        <dbReference type="EMBL" id="QTA88606.1"/>
    </source>
</evidence>
<dbReference type="AlphaFoldDB" id="A0A975BN59"/>
<keyword evidence="2" id="KW-1185">Reference proteome</keyword>
<proteinExistence type="predicted"/>
<protein>
    <submittedName>
        <fullName evidence="1">Uncharacterized protein</fullName>
    </submittedName>
</protein>
<dbReference type="EMBL" id="CP061800">
    <property type="protein sequence ID" value="QTA88606.1"/>
    <property type="molecule type" value="Genomic_DNA"/>
</dbReference>